<comment type="caution">
    <text evidence="2">The sequence shown here is derived from an EMBL/GenBank/DDBJ whole genome shotgun (WGS) entry which is preliminary data.</text>
</comment>
<dbReference type="InterPro" id="IPR000182">
    <property type="entry name" value="GNAT_dom"/>
</dbReference>
<accession>A0ABS6FE05</accession>
<dbReference type="Proteomes" id="UP000783742">
    <property type="component" value="Unassembled WGS sequence"/>
</dbReference>
<keyword evidence="3" id="KW-1185">Reference proteome</keyword>
<name>A0ABS6FE05_9FIRM</name>
<proteinExistence type="predicted"/>
<evidence type="ECO:0000313" key="2">
    <source>
        <dbReference type="EMBL" id="MBU5668384.1"/>
    </source>
</evidence>
<evidence type="ECO:0000313" key="3">
    <source>
        <dbReference type="Proteomes" id="UP000783742"/>
    </source>
</evidence>
<protein>
    <submittedName>
        <fullName evidence="2">GNAT family N-acetyltransferase</fullName>
    </submittedName>
</protein>
<dbReference type="PROSITE" id="PS51186">
    <property type="entry name" value="GNAT"/>
    <property type="match status" value="1"/>
</dbReference>
<feature type="domain" description="N-acetyltransferase" evidence="1">
    <location>
        <begin position="18"/>
        <end position="160"/>
    </location>
</feature>
<reference evidence="2 3" key="1">
    <citation type="submission" date="2021-06" db="EMBL/GenBank/DDBJ databases">
        <authorList>
            <person name="Sun Q."/>
            <person name="Li D."/>
        </authorList>
    </citation>
    <scope>NUCLEOTIDE SEQUENCE [LARGE SCALE GENOMIC DNA]</scope>
    <source>
        <strain evidence="2 3">MSJ-1</strain>
    </source>
</reference>
<sequence>MKNISDLYFRKLRLEDVYTFKNWKKHESVLFYDYNFMEETEEDIKNWYKWKTEVPFTEYYAIIYKESPIGYMSLKNINKILKTATIGIAMDPKYIDHGLGSLILEKFLDYLRDENFKIIYLNVALYNNRALKVYKKLGFKIKYKFVMKFNNGEYDERNADFYNNRDSFKRMLNRTFFYVYKMEKKL</sequence>
<dbReference type="Pfam" id="PF00583">
    <property type="entry name" value="Acetyltransf_1"/>
    <property type="match status" value="1"/>
</dbReference>
<organism evidence="2 3">
    <name type="scientific">Peptoniphilus ovalis</name>
    <dbReference type="NCBI Taxonomy" id="2841503"/>
    <lineage>
        <taxon>Bacteria</taxon>
        <taxon>Bacillati</taxon>
        <taxon>Bacillota</taxon>
        <taxon>Tissierellia</taxon>
        <taxon>Tissierellales</taxon>
        <taxon>Peptoniphilaceae</taxon>
        <taxon>Peptoniphilus</taxon>
    </lineage>
</organism>
<dbReference type="CDD" id="cd04301">
    <property type="entry name" value="NAT_SF"/>
    <property type="match status" value="1"/>
</dbReference>
<gene>
    <name evidence="2" type="ORF">KQI68_00870</name>
</gene>
<dbReference type="RefSeq" id="WP_216548102.1">
    <property type="nucleotide sequence ID" value="NZ_JAHLQO010000001.1"/>
</dbReference>
<dbReference type="PANTHER" id="PTHR43415">
    <property type="entry name" value="SPERMIDINE N(1)-ACETYLTRANSFERASE"/>
    <property type="match status" value="1"/>
</dbReference>
<dbReference type="PANTHER" id="PTHR43415:SF3">
    <property type="entry name" value="GNAT-FAMILY ACETYLTRANSFERASE"/>
    <property type="match status" value="1"/>
</dbReference>
<dbReference type="EMBL" id="JAHLQO010000001">
    <property type="protein sequence ID" value="MBU5668384.1"/>
    <property type="molecule type" value="Genomic_DNA"/>
</dbReference>
<evidence type="ECO:0000259" key="1">
    <source>
        <dbReference type="PROSITE" id="PS51186"/>
    </source>
</evidence>